<protein>
    <submittedName>
        <fullName evidence="2">TyrP-A protein</fullName>
    </submittedName>
</protein>
<dbReference type="OrthoDB" id="437703at2759"/>
<name>A0A812KNT6_9DINO</name>
<feature type="transmembrane region" description="Helical" evidence="1">
    <location>
        <begin position="349"/>
        <end position="372"/>
    </location>
</feature>
<dbReference type="EMBL" id="CAJNDS010000780">
    <property type="protein sequence ID" value="CAE7233599.1"/>
    <property type="molecule type" value="Genomic_DNA"/>
</dbReference>
<evidence type="ECO:0000256" key="1">
    <source>
        <dbReference type="SAM" id="Phobius"/>
    </source>
</evidence>
<accession>A0A812KNT6</accession>
<gene>
    <name evidence="2" type="primary">tyrP-A</name>
    <name evidence="2" type="ORF">SNAT2548_LOCUS9780</name>
</gene>
<proteinExistence type="predicted"/>
<feature type="transmembrane region" description="Helical" evidence="1">
    <location>
        <begin position="29"/>
        <end position="49"/>
    </location>
</feature>
<feature type="transmembrane region" description="Helical" evidence="1">
    <location>
        <begin position="132"/>
        <end position="153"/>
    </location>
</feature>
<reference evidence="2" key="1">
    <citation type="submission" date="2021-02" db="EMBL/GenBank/DDBJ databases">
        <authorList>
            <person name="Dougan E. K."/>
            <person name="Rhodes N."/>
            <person name="Thang M."/>
            <person name="Chan C."/>
        </authorList>
    </citation>
    <scope>NUCLEOTIDE SEQUENCE</scope>
</reference>
<dbReference type="AlphaFoldDB" id="A0A812KNT6"/>
<evidence type="ECO:0000313" key="3">
    <source>
        <dbReference type="Proteomes" id="UP000604046"/>
    </source>
</evidence>
<keyword evidence="3" id="KW-1185">Reference proteome</keyword>
<organism evidence="2 3">
    <name type="scientific">Symbiodinium natans</name>
    <dbReference type="NCBI Taxonomy" id="878477"/>
    <lineage>
        <taxon>Eukaryota</taxon>
        <taxon>Sar</taxon>
        <taxon>Alveolata</taxon>
        <taxon>Dinophyceae</taxon>
        <taxon>Suessiales</taxon>
        <taxon>Symbiodiniaceae</taxon>
        <taxon>Symbiodinium</taxon>
    </lineage>
</organism>
<keyword evidence="1" id="KW-0812">Transmembrane</keyword>
<evidence type="ECO:0000313" key="2">
    <source>
        <dbReference type="EMBL" id="CAE7233599.1"/>
    </source>
</evidence>
<comment type="caution">
    <text evidence="2">The sequence shown here is derived from an EMBL/GenBank/DDBJ whole genome shotgun (WGS) entry which is preliminary data.</text>
</comment>
<keyword evidence="1" id="KW-1133">Transmembrane helix</keyword>
<feature type="transmembrane region" description="Helical" evidence="1">
    <location>
        <begin position="173"/>
        <end position="197"/>
    </location>
</feature>
<keyword evidence="1" id="KW-0472">Membrane</keyword>
<dbReference type="Proteomes" id="UP000604046">
    <property type="component" value="Unassembled WGS sequence"/>
</dbReference>
<sequence length="421" mass="45621">MELLVFPLLGAGISGYEASDAAAPGHVLWIQSVVFAILAGGVVLALQVVQDLRSPTSGLYSVEAALDEMVEGLRKELRQRLEAAPGAPNHAISQLPSPEVSSFDERLAERETVEDWPSLQPRGEKEIQNNRLLQCALAGLASAALFLPSVLILKNFFSDPALQAIREDNNAQWLQNCFTGVGLVFSLFAAQTFSFLYSQQEAIYLAVYGEVSEAKALLEQLALVCRGRPTLAEALEGLQCYVREDLRCLDRNPAKLLAGTAVSEGRAVDPLERVLYHTSVGEPSAVYDTVKGLRAARGQRLGATQRKLPPLHFALLAALSVAELLVFPILAAGCAALDSSGLPALPGHILFFQAILFGLMASALTLTFLVLYDLWSPIGDIYNFQTVIEEMVSGMEEELEVRLSDARTLADDMALDGRPER</sequence>
<feature type="transmembrane region" description="Helical" evidence="1">
    <location>
        <begin position="313"/>
        <end position="337"/>
    </location>
</feature>